<keyword evidence="1" id="KW-0472">Membrane</keyword>
<keyword evidence="1" id="KW-0812">Transmembrane</keyword>
<organism evidence="2 3">
    <name type="scientific">Desulfotomaculum copahuensis</name>
    <dbReference type="NCBI Taxonomy" id="1838280"/>
    <lineage>
        <taxon>Bacteria</taxon>
        <taxon>Bacillati</taxon>
        <taxon>Bacillota</taxon>
        <taxon>Clostridia</taxon>
        <taxon>Eubacteriales</taxon>
        <taxon>Desulfotomaculaceae</taxon>
        <taxon>Desulfotomaculum</taxon>
    </lineage>
</organism>
<feature type="transmembrane region" description="Helical" evidence="1">
    <location>
        <begin position="21"/>
        <end position="38"/>
    </location>
</feature>
<comment type="caution">
    <text evidence="2">The sequence shown here is derived from an EMBL/GenBank/DDBJ whole genome shotgun (WGS) entry which is preliminary data.</text>
</comment>
<keyword evidence="3" id="KW-1185">Reference proteome</keyword>
<evidence type="ECO:0000256" key="1">
    <source>
        <dbReference type="SAM" id="Phobius"/>
    </source>
</evidence>
<evidence type="ECO:0000313" key="2">
    <source>
        <dbReference type="EMBL" id="OAT81727.1"/>
    </source>
</evidence>
<keyword evidence="1" id="KW-1133">Transmembrane helix</keyword>
<dbReference type="STRING" id="1838280.A6M21_09975"/>
<feature type="transmembrane region" description="Helical" evidence="1">
    <location>
        <begin position="50"/>
        <end position="70"/>
    </location>
</feature>
<proteinExistence type="predicted"/>
<reference evidence="2 3" key="1">
    <citation type="submission" date="2016-04" db="EMBL/GenBank/DDBJ databases">
        <authorList>
            <person name="Evans L.H."/>
            <person name="Alamgir A."/>
            <person name="Owens N."/>
            <person name="Weber N.D."/>
            <person name="Virtaneva K."/>
            <person name="Barbian K."/>
            <person name="Babar A."/>
            <person name="Rosenke K."/>
        </authorList>
    </citation>
    <scope>NUCLEOTIDE SEQUENCE [LARGE SCALE GENOMIC DNA]</scope>
    <source>
        <strain evidence="2 3">LMa1</strain>
    </source>
</reference>
<name>A0A1B7LET0_9FIRM</name>
<evidence type="ECO:0000313" key="3">
    <source>
        <dbReference type="Proteomes" id="UP000078532"/>
    </source>
</evidence>
<gene>
    <name evidence="2" type="ORF">A6M21_09975</name>
</gene>
<sequence length="81" mass="9791">MLKYNIYIDCILPQGVEKMDITWLFLILCPYMLLYFYFWDFTAWNHWKIATFWICGLFLLVSAWLLVNYFNPGHPSFPGLL</sequence>
<dbReference type="EMBL" id="LYVF01000158">
    <property type="protein sequence ID" value="OAT81727.1"/>
    <property type="molecule type" value="Genomic_DNA"/>
</dbReference>
<accession>A0A1B7LET0</accession>
<dbReference type="Proteomes" id="UP000078532">
    <property type="component" value="Unassembled WGS sequence"/>
</dbReference>
<dbReference type="AlphaFoldDB" id="A0A1B7LET0"/>
<protein>
    <submittedName>
        <fullName evidence="2">Uncharacterized protein</fullName>
    </submittedName>
</protein>